<evidence type="ECO:0000313" key="2">
    <source>
        <dbReference type="Proteomes" id="UP000002668"/>
    </source>
</evidence>
<protein>
    <submittedName>
        <fullName evidence="1">Predicted protein</fullName>
    </submittedName>
</protein>
<reference evidence="2" key="1">
    <citation type="journal article" date="2011" name="Nat. Commun.">
        <title>Effector diversification within compartments of the Leptosphaeria maculans genome affected by Repeat-Induced Point mutations.</title>
        <authorList>
            <person name="Rouxel T."/>
            <person name="Grandaubert J."/>
            <person name="Hane J.K."/>
            <person name="Hoede C."/>
            <person name="van de Wouw A.P."/>
            <person name="Couloux A."/>
            <person name="Dominguez V."/>
            <person name="Anthouard V."/>
            <person name="Bally P."/>
            <person name="Bourras S."/>
            <person name="Cozijnsen A.J."/>
            <person name="Ciuffetti L.M."/>
            <person name="Degrave A."/>
            <person name="Dilmaghani A."/>
            <person name="Duret L."/>
            <person name="Fudal I."/>
            <person name="Goodwin S.B."/>
            <person name="Gout L."/>
            <person name="Glaser N."/>
            <person name="Linglin J."/>
            <person name="Kema G.H.J."/>
            <person name="Lapalu N."/>
            <person name="Lawrence C.B."/>
            <person name="May K."/>
            <person name="Meyer M."/>
            <person name="Ollivier B."/>
            <person name="Poulain J."/>
            <person name="Schoch C.L."/>
            <person name="Simon A."/>
            <person name="Spatafora J.W."/>
            <person name="Stachowiak A."/>
            <person name="Turgeon B.G."/>
            <person name="Tyler B.M."/>
            <person name="Vincent D."/>
            <person name="Weissenbach J."/>
            <person name="Amselem J."/>
            <person name="Quesneville H."/>
            <person name="Oliver R.P."/>
            <person name="Wincker P."/>
            <person name="Balesdent M.-H."/>
            <person name="Howlett B.J."/>
        </authorList>
    </citation>
    <scope>NUCLEOTIDE SEQUENCE [LARGE SCALE GENOMIC DNA]</scope>
    <source>
        <strain evidence="2">JN3 / isolate v23.1.3 / race Av1-4-5-6-7-8</strain>
    </source>
</reference>
<accession>E4ZW48</accession>
<evidence type="ECO:0000313" key="1">
    <source>
        <dbReference type="EMBL" id="CBX95824.1"/>
    </source>
</evidence>
<keyword evidence="2" id="KW-1185">Reference proteome</keyword>
<dbReference type="VEuPathDB" id="FungiDB:LEMA_P029760.1"/>
<dbReference type="HOGENOM" id="CLU_2004341_0_0_1"/>
<dbReference type="Proteomes" id="UP000002668">
    <property type="component" value="Genome"/>
</dbReference>
<sequence length="124" mass="14094">MFILLQANQERAQSDLSFTRTYILSVYVFHPCKTTKEPEEKGEANSQSNKEKCRASLRIFSTNRLANAHQQHPLCNHAIRVVKMHYPQSRLASVKAETGPGREVVAQTLVVHDFEPAEKSQTWG</sequence>
<dbReference type="AlphaFoldDB" id="E4ZW48"/>
<proteinExistence type="predicted"/>
<name>E4ZW48_LEPMJ</name>
<dbReference type="InParanoid" id="E4ZW48"/>
<gene>
    <name evidence="1" type="ORF">LEMA_P029760.1</name>
</gene>
<organism evidence="2">
    <name type="scientific">Leptosphaeria maculans (strain JN3 / isolate v23.1.3 / race Av1-4-5-6-7-8)</name>
    <name type="common">Blackleg fungus</name>
    <name type="synonym">Phoma lingam</name>
    <dbReference type="NCBI Taxonomy" id="985895"/>
    <lineage>
        <taxon>Eukaryota</taxon>
        <taxon>Fungi</taxon>
        <taxon>Dikarya</taxon>
        <taxon>Ascomycota</taxon>
        <taxon>Pezizomycotina</taxon>
        <taxon>Dothideomycetes</taxon>
        <taxon>Pleosporomycetidae</taxon>
        <taxon>Pleosporales</taxon>
        <taxon>Pleosporineae</taxon>
        <taxon>Leptosphaeriaceae</taxon>
        <taxon>Plenodomus</taxon>
        <taxon>Plenodomus lingam/Leptosphaeria maculans species complex</taxon>
    </lineage>
</organism>
<dbReference type="EMBL" id="FP929127">
    <property type="protein sequence ID" value="CBX95824.1"/>
    <property type="molecule type" value="Genomic_DNA"/>
</dbReference>